<name>A0A1L1PPA0_HYDIT</name>
<evidence type="ECO:0008006" key="6">
    <source>
        <dbReference type="Google" id="ProtNLM"/>
    </source>
</evidence>
<proteinExistence type="predicted"/>
<evidence type="ECO:0000256" key="1">
    <source>
        <dbReference type="SAM" id="MobiDB-lite"/>
    </source>
</evidence>
<dbReference type="PANTHER" id="PTHR47708:SF2">
    <property type="entry name" value="SI:CH73-132F6.5"/>
    <property type="match status" value="1"/>
</dbReference>
<keyword evidence="5" id="KW-1185">Reference proteome</keyword>
<feature type="region of interest" description="Disordered" evidence="1">
    <location>
        <begin position="461"/>
        <end position="486"/>
    </location>
</feature>
<dbReference type="InterPro" id="IPR056362">
    <property type="entry name" value="AtuA-like_ferredoxin_dom"/>
</dbReference>
<dbReference type="AlphaFoldDB" id="A0A1L1PPA0"/>
<evidence type="ECO:0000259" key="3">
    <source>
        <dbReference type="Pfam" id="PF23544"/>
    </source>
</evidence>
<gene>
    <name evidence="4" type="ORF">BN948_05039</name>
</gene>
<reference evidence="5" key="1">
    <citation type="submission" date="2014-02" db="EMBL/GenBank/DDBJ databases">
        <authorList>
            <person name="Gan H."/>
        </authorList>
    </citation>
    <scope>NUCLEOTIDE SEQUENCE [LARGE SCALE GENOMIC DNA]</scope>
    <source>
        <strain evidence="5">S1</strain>
    </source>
</reference>
<dbReference type="Pfam" id="PF23544">
    <property type="entry name" value="AtuA_ferredoxin"/>
    <property type="match status" value="1"/>
</dbReference>
<organism evidence="4 5">
    <name type="scientific">Hydrogenophaga intermedia</name>
    <dbReference type="NCBI Taxonomy" id="65786"/>
    <lineage>
        <taxon>Bacteria</taxon>
        <taxon>Pseudomonadati</taxon>
        <taxon>Pseudomonadota</taxon>
        <taxon>Betaproteobacteria</taxon>
        <taxon>Burkholderiales</taxon>
        <taxon>Comamonadaceae</taxon>
        <taxon>Hydrogenophaga</taxon>
    </lineage>
</organism>
<dbReference type="RefSeq" id="WP_009517873.1">
    <property type="nucleotide sequence ID" value="NZ_CCAE010000101.1"/>
</dbReference>
<dbReference type="Pfam" id="PF07287">
    <property type="entry name" value="AtuA"/>
    <property type="match status" value="1"/>
</dbReference>
<protein>
    <recommendedName>
        <fullName evidence="6">Terpene utilization protein AtuA</fullName>
    </recommendedName>
</protein>
<evidence type="ECO:0000259" key="2">
    <source>
        <dbReference type="Pfam" id="PF07287"/>
    </source>
</evidence>
<sequence length="606" mass="63748">MSVDSKTIRIGCGGGFWGDTPEGPRQLIERGQLDYLMLDYLAEVTMSILARVRAKNPQAGYVPDVITHVVRPFAKQIAEQGIKLIVNAGGVNTEACKAAIEKELAAQGVALTVAAVLGDDLMDRTDALRAAGVREMASGEPLPAALVSANAYLGAFPIAQALAAGAQIVVTGRCVDSALVLGPLIHEFGWRAHHHELLSAGSLAGHVIECGPQCTGGFSTDWQALQDGWDDIGFPIAECHADGSFTVSKPEGTGGAVNVATVSEQIAYEVGDPRAYYLPDVCCDWSQVRVTQQGSDRVAVSGARGRAPGPLVKVSATWTDGHRCIATLLVRGREAAAKAHAVGEAILARSARVLMREHLGAFSETSIEVLGAEDGYGPHASGTTPREVVLKLAARHPQARALEVLAGEVFPAATGTVQGVAGAHGGRPKVQPVVRLYSFLLDKARVPVRVVVGDGAAADAPWSASLDDPAPRPVATDDTAAPRPAGPSVRVPLAAIAYARSGDKGDLSNVAVMARRPEALPLLREQLTPERVKAWFAHLVRGPVERFDWPGLHGLNFLMHQALGGGGVASLRFDPQGKAHAQMLLDMLVDVPQAWLPELLDGDTHG</sequence>
<dbReference type="Proteomes" id="UP000028878">
    <property type="component" value="Unassembled WGS sequence"/>
</dbReference>
<accession>A0A1L1PPA0</accession>
<evidence type="ECO:0000313" key="5">
    <source>
        <dbReference type="Proteomes" id="UP000028878"/>
    </source>
</evidence>
<feature type="domain" description="AtuA-like ferredoxin-fold" evidence="3">
    <location>
        <begin position="491"/>
        <end position="589"/>
    </location>
</feature>
<evidence type="ECO:0000313" key="4">
    <source>
        <dbReference type="EMBL" id="CDN90594.1"/>
    </source>
</evidence>
<feature type="domain" description="Acyclic terpene utilisation N-terminal" evidence="2">
    <location>
        <begin position="8"/>
        <end position="451"/>
    </location>
</feature>
<dbReference type="InterPro" id="IPR010839">
    <property type="entry name" value="AtuA_N"/>
</dbReference>
<dbReference type="EMBL" id="CCAE010000101">
    <property type="protein sequence ID" value="CDN90594.1"/>
    <property type="molecule type" value="Genomic_DNA"/>
</dbReference>
<dbReference type="PANTHER" id="PTHR47708">
    <property type="match status" value="1"/>
</dbReference>
<reference evidence="5" key="2">
    <citation type="submission" date="2014-11" db="EMBL/GenBank/DDBJ databases">
        <title>Draft genome sequence of Hydrogenophaga intermedia S1.</title>
        <authorList>
            <person name="Gan H.M."/>
            <person name="Chew T.H."/>
            <person name="Stolz A."/>
        </authorList>
    </citation>
    <scope>NUCLEOTIDE SEQUENCE [LARGE SCALE GENOMIC DNA]</scope>
    <source>
        <strain evidence="5">S1</strain>
    </source>
</reference>